<dbReference type="EMBL" id="CP047045">
    <property type="protein sequence ID" value="QGZ93557.1"/>
    <property type="molecule type" value="Genomic_DNA"/>
</dbReference>
<dbReference type="InterPro" id="IPR029063">
    <property type="entry name" value="SAM-dependent_MTases_sf"/>
</dbReference>
<proteinExistence type="inferred from homology"/>
<dbReference type="InterPro" id="IPR050336">
    <property type="entry name" value="Chromosome_partition/occlusion"/>
</dbReference>
<dbReference type="SUPFAM" id="SSF110849">
    <property type="entry name" value="ParB/Sulfiredoxin"/>
    <property type="match status" value="1"/>
</dbReference>
<keyword evidence="7" id="KW-1185">Reference proteome</keyword>
<dbReference type="InterPro" id="IPR001091">
    <property type="entry name" value="RM_Methyltransferase"/>
</dbReference>
<accession>A0A6I6MLI0</accession>
<dbReference type="Gene3D" id="3.90.1530.10">
    <property type="entry name" value="Conserved hypothetical protein from pyrococcus furiosus pfu- 392566-001, ParB domain"/>
    <property type="match status" value="1"/>
</dbReference>
<dbReference type="Gene3D" id="3.40.50.150">
    <property type="entry name" value="Vaccinia Virus protein VP39"/>
    <property type="match status" value="1"/>
</dbReference>
<gene>
    <name evidence="6" type="primary">yhdJ</name>
    <name evidence="6" type="ORF">DSM104635_00369</name>
</gene>
<evidence type="ECO:0000313" key="7">
    <source>
        <dbReference type="Proteomes" id="UP000431269"/>
    </source>
</evidence>
<dbReference type="SUPFAM" id="SSF53335">
    <property type="entry name" value="S-adenosyl-L-methionine-dependent methyltransferases"/>
    <property type="match status" value="1"/>
</dbReference>
<dbReference type="InterPro" id="IPR015840">
    <property type="entry name" value="DNA_MeTrfase_ParB"/>
</dbReference>
<dbReference type="GO" id="GO:0007059">
    <property type="term" value="P:chromosome segregation"/>
    <property type="evidence" value="ECO:0007669"/>
    <property type="project" value="TreeGrafter"/>
</dbReference>
<dbReference type="InterPro" id="IPR036086">
    <property type="entry name" value="ParB/Sulfiredoxin_sf"/>
</dbReference>
<dbReference type="GO" id="GO:0032259">
    <property type="term" value="P:methylation"/>
    <property type="evidence" value="ECO:0007669"/>
    <property type="project" value="UniProtKB-KW"/>
</dbReference>
<sequence length="435" mass="46731">MRKLKIVYKPIEALRPRAGNPRTHPPEQIQQLVNSITRSGFTQPLLVDESNGVIAGHGRLTAAKLLGFTALPTILLSGMSEAELRAYVIADNKLAENAGWSRELLAIEFKYLEELDFDLSLTGFAAPEIDVVLGAFEAAGDAADALPALEARAVTRPGDVWLSGSHKLICGDSTKAETYAKLLGEARAALVFADLPFNVPTDGHIGGAGAVKHRDFAMARGEMSEAEFTSFLTIIFRHLAAFSKDGSIHFQCMDFRHIGEMHAAGKAAYTELKNLVVWTKTNAGMGSLYRSQHELIFVFKSGAGAHTNNIQLGRYGRNRSNVWHYAGVNGFGAERENLKLHPTVKPTALVADAIRDCSKRGALVLDPCAGSGTTLVAAHKTGRIGAGIEIDVFYCDVIVRRMLAVCGLSATLEATGASFEAVAAQRQAEAVEAQS</sequence>
<dbReference type="GO" id="GO:0005694">
    <property type="term" value="C:chromosome"/>
    <property type="evidence" value="ECO:0007669"/>
    <property type="project" value="TreeGrafter"/>
</dbReference>
<dbReference type="Proteomes" id="UP000431269">
    <property type="component" value="Chromosome"/>
</dbReference>
<dbReference type="KEGG" id="tsv:DSM104635_00369"/>
<evidence type="ECO:0000256" key="2">
    <source>
        <dbReference type="ARBA" id="ARBA00022679"/>
    </source>
</evidence>
<dbReference type="PRINTS" id="PR00508">
    <property type="entry name" value="S21N4MTFRASE"/>
</dbReference>
<dbReference type="GO" id="GO:0045881">
    <property type="term" value="P:positive regulation of sporulation resulting in formation of a cellular spore"/>
    <property type="evidence" value="ECO:0007669"/>
    <property type="project" value="TreeGrafter"/>
</dbReference>
<dbReference type="AlphaFoldDB" id="A0A6I6MLI0"/>
<dbReference type="PANTHER" id="PTHR33375">
    <property type="entry name" value="CHROMOSOME-PARTITIONING PROTEIN PARB-RELATED"/>
    <property type="match status" value="1"/>
</dbReference>
<dbReference type="SMART" id="SM00470">
    <property type="entry name" value="ParB"/>
    <property type="match status" value="1"/>
</dbReference>
<dbReference type="GO" id="GO:0009007">
    <property type="term" value="F:site-specific DNA-methyltransferase (adenine-specific) activity"/>
    <property type="evidence" value="ECO:0007669"/>
    <property type="project" value="UniProtKB-EC"/>
</dbReference>
<dbReference type="PANTHER" id="PTHR33375:SF1">
    <property type="entry name" value="CHROMOSOME-PARTITIONING PROTEIN PARB-RELATED"/>
    <property type="match status" value="1"/>
</dbReference>
<evidence type="ECO:0000256" key="1">
    <source>
        <dbReference type="ARBA" id="ARBA00022603"/>
    </source>
</evidence>
<keyword evidence="1 6" id="KW-0489">Methyltransferase</keyword>
<dbReference type="GO" id="GO:0003677">
    <property type="term" value="F:DNA binding"/>
    <property type="evidence" value="ECO:0007669"/>
    <property type="project" value="InterPro"/>
</dbReference>
<evidence type="ECO:0000256" key="4">
    <source>
        <dbReference type="RuleBase" id="RU362026"/>
    </source>
</evidence>
<keyword evidence="2 6" id="KW-0808">Transferase</keyword>
<evidence type="ECO:0000313" key="6">
    <source>
        <dbReference type="EMBL" id="QGZ93557.1"/>
    </source>
</evidence>
<dbReference type="REBASE" id="360303">
    <property type="entry name" value="M.Cba1274ORF369P"/>
</dbReference>
<dbReference type="InterPro" id="IPR003115">
    <property type="entry name" value="ParB_N"/>
</dbReference>
<dbReference type="RefSeq" id="WP_158764559.1">
    <property type="nucleotide sequence ID" value="NZ_CP047045.1"/>
</dbReference>
<dbReference type="GO" id="GO:0008170">
    <property type="term" value="F:N-methyltransferase activity"/>
    <property type="evidence" value="ECO:0007669"/>
    <property type="project" value="InterPro"/>
</dbReference>
<dbReference type="Pfam" id="PF02195">
    <property type="entry name" value="ParB_N"/>
    <property type="match status" value="1"/>
</dbReference>
<name>A0A6I6MLI0_9CAUL</name>
<reference evidence="7" key="1">
    <citation type="submission" date="2019-12" db="EMBL/GenBank/DDBJ databases">
        <title>Complete genome of Terracaulis silvestris 0127_4.</title>
        <authorList>
            <person name="Vieira S."/>
            <person name="Riedel T."/>
            <person name="Sproer C."/>
            <person name="Pascual J."/>
            <person name="Boedeker C."/>
            <person name="Overmann J."/>
        </authorList>
    </citation>
    <scope>NUCLEOTIDE SEQUENCE [LARGE SCALE GENOMIC DNA]</scope>
    <source>
        <strain evidence="7">0127_4</strain>
    </source>
</reference>
<dbReference type="Pfam" id="PF01555">
    <property type="entry name" value="N6_N4_Mtase"/>
    <property type="match status" value="1"/>
</dbReference>
<comment type="catalytic activity">
    <reaction evidence="3">
        <text>a 2'-deoxyadenosine in DNA + S-adenosyl-L-methionine = an N(6)-methyl-2'-deoxyadenosine in DNA + S-adenosyl-L-homocysteine + H(+)</text>
        <dbReference type="Rhea" id="RHEA:15197"/>
        <dbReference type="Rhea" id="RHEA-COMP:12418"/>
        <dbReference type="Rhea" id="RHEA-COMP:12419"/>
        <dbReference type="ChEBI" id="CHEBI:15378"/>
        <dbReference type="ChEBI" id="CHEBI:57856"/>
        <dbReference type="ChEBI" id="CHEBI:59789"/>
        <dbReference type="ChEBI" id="CHEBI:90615"/>
        <dbReference type="ChEBI" id="CHEBI:90616"/>
        <dbReference type="EC" id="2.1.1.72"/>
    </reaction>
</comment>
<evidence type="ECO:0000256" key="3">
    <source>
        <dbReference type="ARBA" id="ARBA00047942"/>
    </source>
</evidence>
<organism evidence="6 7">
    <name type="scientific">Terricaulis silvestris</name>
    <dbReference type="NCBI Taxonomy" id="2686094"/>
    <lineage>
        <taxon>Bacteria</taxon>
        <taxon>Pseudomonadati</taxon>
        <taxon>Pseudomonadota</taxon>
        <taxon>Alphaproteobacteria</taxon>
        <taxon>Caulobacterales</taxon>
        <taxon>Caulobacteraceae</taxon>
        <taxon>Terricaulis</taxon>
    </lineage>
</organism>
<dbReference type="EC" id="2.1.1.-" evidence="4"/>
<protein>
    <recommendedName>
        <fullName evidence="4">Methyltransferase</fullName>
        <ecNumber evidence="4">2.1.1.-</ecNumber>
    </recommendedName>
</protein>
<comment type="similarity">
    <text evidence="4">Belongs to the N(4)/N(6)-methyltransferase family.</text>
</comment>
<feature type="domain" description="ParB-like N-terminal" evidence="5">
    <location>
        <begin position="7"/>
        <end position="93"/>
    </location>
</feature>
<dbReference type="PIRSF" id="PIRSF036758">
    <property type="entry name" value="Aden_M_ParB"/>
    <property type="match status" value="1"/>
</dbReference>
<dbReference type="InterPro" id="IPR002941">
    <property type="entry name" value="DNA_methylase_N4/N6"/>
</dbReference>
<evidence type="ECO:0000259" key="5">
    <source>
        <dbReference type="SMART" id="SM00470"/>
    </source>
</evidence>
<dbReference type="CDD" id="cd16403">
    <property type="entry name" value="ParB_N_like_MT"/>
    <property type="match status" value="1"/>
</dbReference>